<evidence type="ECO:0000256" key="1">
    <source>
        <dbReference type="SAM" id="MobiDB-lite"/>
    </source>
</evidence>
<feature type="compositionally biased region" description="Pro residues" evidence="1">
    <location>
        <begin position="192"/>
        <end position="210"/>
    </location>
</feature>
<dbReference type="Proteomes" id="UP000593567">
    <property type="component" value="Unassembled WGS sequence"/>
</dbReference>
<name>A0A7J7JL49_BUGNE</name>
<feature type="compositionally biased region" description="Polar residues" evidence="1">
    <location>
        <begin position="144"/>
        <end position="153"/>
    </location>
</feature>
<feature type="region of interest" description="Disordered" evidence="1">
    <location>
        <begin position="138"/>
        <end position="271"/>
    </location>
</feature>
<feature type="compositionally biased region" description="Gly residues" evidence="1">
    <location>
        <begin position="251"/>
        <end position="260"/>
    </location>
</feature>
<feature type="region of interest" description="Disordered" evidence="1">
    <location>
        <begin position="52"/>
        <end position="96"/>
    </location>
</feature>
<dbReference type="AlphaFoldDB" id="A0A7J7JL49"/>
<accession>A0A7J7JL49</accession>
<reference evidence="3" key="1">
    <citation type="submission" date="2020-06" db="EMBL/GenBank/DDBJ databases">
        <title>Draft genome of Bugula neritina, a colonial animal packing powerful symbionts and potential medicines.</title>
        <authorList>
            <person name="Rayko M."/>
        </authorList>
    </citation>
    <scope>NUCLEOTIDE SEQUENCE [LARGE SCALE GENOMIC DNA]</scope>
    <source>
        <strain evidence="3">Kwan_BN1</strain>
    </source>
</reference>
<feature type="chain" id="PRO_5029818691" evidence="2">
    <location>
        <begin position="23"/>
        <end position="271"/>
    </location>
</feature>
<keyword evidence="2" id="KW-0732">Signal</keyword>
<evidence type="ECO:0000313" key="3">
    <source>
        <dbReference type="EMBL" id="KAF6026078.1"/>
    </source>
</evidence>
<feature type="signal peptide" evidence="2">
    <location>
        <begin position="1"/>
        <end position="22"/>
    </location>
</feature>
<keyword evidence="4" id="KW-1185">Reference proteome</keyword>
<gene>
    <name evidence="3" type="ORF">EB796_015614</name>
</gene>
<evidence type="ECO:0000313" key="4">
    <source>
        <dbReference type="Proteomes" id="UP000593567"/>
    </source>
</evidence>
<evidence type="ECO:0000256" key="2">
    <source>
        <dbReference type="SAM" id="SignalP"/>
    </source>
</evidence>
<proteinExistence type="predicted"/>
<comment type="caution">
    <text evidence="3">The sequence shown here is derived from an EMBL/GenBank/DDBJ whole genome shotgun (WGS) entry which is preliminary data.</text>
</comment>
<dbReference type="EMBL" id="VXIV02002355">
    <property type="protein sequence ID" value="KAF6026078.1"/>
    <property type="molecule type" value="Genomic_DNA"/>
</dbReference>
<feature type="compositionally biased region" description="Low complexity" evidence="1">
    <location>
        <begin position="261"/>
        <end position="271"/>
    </location>
</feature>
<organism evidence="3 4">
    <name type="scientific">Bugula neritina</name>
    <name type="common">Brown bryozoan</name>
    <name type="synonym">Sertularia neritina</name>
    <dbReference type="NCBI Taxonomy" id="10212"/>
    <lineage>
        <taxon>Eukaryota</taxon>
        <taxon>Metazoa</taxon>
        <taxon>Spiralia</taxon>
        <taxon>Lophotrochozoa</taxon>
        <taxon>Bryozoa</taxon>
        <taxon>Gymnolaemata</taxon>
        <taxon>Cheilostomatida</taxon>
        <taxon>Flustrina</taxon>
        <taxon>Buguloidea</taxon>
        <taxon>Bugulidae</taxon>
        <taxon>Bugula</taxon>
    </lineage>
</organism>
<protein>
    <submittedName>
        <fullName evidence="3">Uncharacterized protein</fullName>
    </submittedName>
</protein>
<feature type="compositionally biased region" description="Low complexity" evidence="1">
    <location>
        <begin position="164"/>
        <end position="185"/>
    </location>
</feature>
<sequence>MRQLVVVSILALLTIFIRESKSSSANSNFQNRELLRSARSWRRPTRCTYSRYGPSSCRPAQPWGPRPHQPAPTTGPVVGPPLGPGTGPSPTAAPGLENGIIREVSTVQCRDTTPQGPTAGAPGASSCRYVFRVFCRKRKKRSASRNTKASRSTKTSRHSDSTRNTKTTRHSNSTRNTKTSRNTKTAGTPIAPGTPRPPGTPIAPTVPRPLPGSSGRRFPSLPNNFVCDTDGLPLPDQTELPAPSPPSTRPPGGGEPGVPGGSCPVVPDIIC</sequence>